<organism evidence="1 2">
    <name type="scientific">Oceanidesulfovibrio indonesiensis</name>
    <dbReference type="NCBI Taxonomy" id="54767"/>
    <lineage>
        <taxon>Bacteria</taxon>
        <taxon>Pseudomonadati</taxon>
        <taxon>Thermodesulfobacteriota</taxon>
        <taxon>Desulfovibrionia</taxon>
        <taxon>Desulfovibrionales</taxon>
        <taxon>Desulfovibrionaceae</taxon>
        <taxon>Oceanidesulfovibrio</taxon>
    </lineage>
</organism>
<proteinExistence type="predicted"/>
<dbReference type="OrthoDB" id="5441537at2"/>
<dbReference type="AlphaFoldDB" id="A0A7M3M9V5"/>
<reference evidence="1 2" key="1">
    <citation type="submission" date="2018-06" db="EMBL/GenBank/DDBJ databases">
        <title>Complete genome of Desulfovibrio indonesiensis P37SLT.</title>
        <authorList>
            <person name="Crispim J.S."/>
            <person name="Vidigal P.M.P."/>
            <person name="Silva L.C.F."/>
            <person name="Laguardia C.N."/>
            <person name="Araujo L.C."/>
            <person name="Dias R.S."/>
            <person name="Sousa M.P."/>
            <person name="Paula S.O."/>
            <person name="Silva C."/>
        </authorList>
    </citation>
    <scope>NUCLEOTIDE SEQUENCE [LARGE SCALE GENOMIC DNA]</scope>
    <source>
        <strain evidence="1 2">P37SLT</strain>
    </source>
</reference>
<evidence type="ECO:0000313" key="2">
    <source>
        <dbReference type="Proteomes" id="UP000448292"/>
    </source>
</evidence>
<comment type="caution">
    <text evidence="1">The sequence shown here is derived from an EMBL/GenBank/DDBJ whole genome shotgun (WGS) entry which is preliminary data.</text>
</comment>
<name>A0A7M3M9V5_9BACT</name>
<dbReference type="RefSeq" id="WP_144304634.1">
    <property type="nucleotide sequence ID" value="NZ_QMIE01000033.1"/>
</dbReference>
<dbReference type="EMBL" id="QMIE01000033">
    <property type="protein sequence ID" value="TVM13804.1"/>
    <property type="molecule type" value="Genomic_DNA"/>
</dbReference>
<accession>A0A7M3M9V5</accession>
<gene>
    <name evidence="1" type="ORF">DPQ33_18155</name>
</gene>
<sequence length="437" mass="50730">MKYVYVAGGTTMDIAMENAITMQTRYALYSLIHGLRQKDFGLHTIENVAYDIRQFSERYIIPVGGIIVTDSGGYSFIRGDIAPAMLAMLIDCYTVYMKSEYKKFDFIFSLDIPFSLKYQWFNNVKSILEANEASLIATRILLDGNPTLQEKFYFVWHFKMAEQFAIWKHLYAKLGLRRFVRHHAIGGMVGLKKATGICFTPFTGMSFYALNTYLDSCFVGQKYRLHFLGIYSRQDRFHIAFLEALFRHYLSGVADIAMSYDSINPVHTARMNQRLPLFHLAGDELEVYPTLLDVPASLLGQVTSNVEHAQKMLEEIERRRNGHRLHNAGAFSPVNVFSNLELDRFFTMLIDKYELVMELHRSTSPTSWVGRVNRIFDDIDQKHPGVFTHHMRRAITLTFERTWRWHKWFVDDRSLKGGDGLMAQTIREIKFPRLISN</sequence>
<protein>
    <submittedName>
        <fullName evidence="1">Uncharacterized protein</fullName>
    </submittedName>
</protein>
<keyword evidence="2" id="KW-1185">Reference proteome</keyword>
<dbReference type="Proteomes" id="UP000448292">
    <property type="component" value="Unassembled WGS sequence"/>
</dbReference>
<evidence type="ECO:0000313" key="1">
    <source>
        <dbReference type="EMBL" id="TVM13804.1"/>
    </source>
</evidence>